<reference evidence="8 9" key="1">
    <citation type="submission" date="2023-10" db="EMBL/GenBank/DDBJ databases">
        <title>Chromosome-scale genome assembly provides insights into flower coloration mechanisms of Canna indica.</title>
        <authorList>
            <person name="Li C."/>
        </authorList>
    </citation>
    <scope>NUCLEOTIDE SEQUENCE [LARGE SCALE GENOMIC DNA]</scope>
    <source>
        <tissue evidence="8">Flower</tissue>
    </source>
</reference>
<keyword evidence="9" id="KW-1185">Reference proteome</keyword>
<dbReference type="AlphaFoldDB" id="A0AAQ3KZX0"/>
<dbReference type="InterPro" id="IPR004680">
    <property type="entry name" value="Cit_transptr-like_dom"/>
</dbReference>
<proteinExistence type="predicted"/>
<keyword evidence="3" id="KW-1003">Cell membrane</keyword>
<keyword evidence="4" id="KW-0812">Transmembrane</keyword>
<dbReference type="GO" id="GO:0005886">
    <property type="term" value="C:plasma membrane"/>
    <property type="evidence" value="ECO:0007669"/>
    <property type="project" value="UniProtKB-SubCell"/>
</dbReference>
<keyword evidence="6" id="KW-0472">Membrane</keyword>
<accession>A0AAQ3KZX0</accession>
<sequence>MLKYVGHLLSWKSKGDCDLLCCVCLVSALASTLFTNDITCIVLIEFVLKLARLHKLLAKLFLHALASSSNIGSSVTPIDNP</sequence>
<keyword evidence="2" id="KW-0813">Transport</keyword>
<comment type="subcellular location">
    <subcellularLocation>
        <location evidence="1">Cell membrane</location>
        <topology evidence="1">Multi-pass membrane protein</topology>
    </subcellularLocation>
</comment>
<dbReference type="PANTHER" id="PTHR43302:SF8">
    <property type="entry name" value="SILICON EFFLUX TRANSPORTER LSI3"/>
    <property type="match status" value="1"/>
</dbReference>
<evidence type="ECO:0000256" key="4">
    <source>
        <dbReference type="ARBA" id="ARBA00022692"/>
    </source>
</evidence>
<evidence type="ECO:0000256" key="3">
    <source>
        <dbReference type="ARBA" id="ARBA00022475"/>
    </source>
</evidence>
<dbReference type="GO" id="GO:0055085">
    <property type="term" value="P:transmembrane transport"/>
    <property type="evidence" value="ECO:0007669"/>
    <property type="project" value="InterPro"/>
</dbReference>
<evidence type="ECO:0000313" key="9">
    <source>
        <dbReference type="Proteomes" id="UP001327560"/>
    </source>
</evidence>
<evidence type="ECO:0000256" key="2">
    <source>
        <dbReference type="ARBA" id="ARBA00022448"/>
    </source>
</evidence>
<gene>
    <name evidence="8" type="ORF">Cni_G26528</name>
</gene>
<evidence type="ECO:0000256" key="1">
    <source>
        <dbReference type="ARBA" id="ARBA00004651"/>
    </source>
</evidence>
<dbReference type="Pfam" id="PF03600">
    <property type="entry name" value="CitMHS"/>
    <property type="match status" value="1"/>
</dbReference>
<evidence type="ECO:0000259" key="7">
    <source>
        <dbReference type="Pfam" id="PF03600"/>
    </source>
</evidence>
<protein>
    <submittedName>
        <fullName evidence="8">Transporter arsB</fullName>
    </submittedName>
</protein>
<feature type="domain" description="Citrate transporter-like" evidence="7">
    <location>
        <begin position="2"/>
        <end position="81"/>
    </location>
</feature>
<name>A0AAQ3KZX0_9LILI</name>
<dbReference type="Proteomes" id="UP001327560">
    <property type="component" value="Chromosome 8"/>
</dbReference>
<dbReference type="PANTHER" id="PTHR43302">
    <property type="entry name" value="TRANSPORTER ARSB-RELATED"/>
    <property type="match status" value="1"/>
</dbReference>
<keyword evidence="5" id="KW-1133">Transmembrane helix</keyword>
<dbReference type="EMBL" id="CP136897">
    <property type="protein sequence ID" value="WOL17735.1"/>
    <property type="molecule type" value="Genomic_DNA"/>
</dbReference>
<evidence type="ECO:0000313" key="8">
    <source>
        <dbReference type="EMBL" id="WOL17735.1"/>
    </source>
</evidence>
<evidence type="ECO:0000256" key="5">
    <source>
        <dbReference type="ARBA" id="ARBA00022989"/>
    </source>
</evidence>
<organism evidence="8 9">
    <name type="scientific">Canna indica</name>
    <name type="common">Indian-shot</name>
    <dbReference type="NCBI Taxonomy" id="4628"/>
    <lineage>
        <taxon>Eukaryota</taxon>
        <taxon>Viridiplantae</taxon>
        <taxon>Streptophyta</taxon>
        <taxon>Embryophyta</taxon>
        <taxon>Tracheophyta</taxon>
        <taxon>Spermatophyta</taxon>
        <taxon>Magnoliopsida</taxon>
        <taxon>Liliopsida</taxon>
        <taxon>Zingiberales</taxon>
        <taxon>Cannaceae</taxon>
        <taxon>Canna</taxon>
    </lineage>
</organism>
<evidence type="ECO:0000256" key="6">
    <source>
        <dbReference type="ARBA" id="ARBA00023136"/>
    </source>
</evidence>